<dbReference type="EMBL" id="UINC01149825">
    <property type="protein sequence ID" value="SVD42520.1"/>
    <property type="molecule type" value="Genomic_DNA"/>
</dbReference>
<dbReference type="AlphaFoldDB" id="A0A382V7T9"/>
<accession>A0A382V7T9</accession>
<keyword evidence="1" id="KW-0378">Hydrolase</keyword>
<evidence type="ECO:0000256" key="1">
    <source>
        <dbReference type="ARBA" id="ARBA00022801"/>
    </source>
</evidence>
<feature type="region of interest" description="Disordered" evidence="2">
    <location>
        <begin position="40"/>
        <end position="73"/>
    </location>
</feature>
<dbReference type="GO" id="GO:0004553">
    <property type="term" value="F:hydrolase activity, hydrolyzing O-glycosyl compounds"/>
    <property type="evidence" value="ECO:0007669"/>
    <property type="project" value="InterPro"/>
</dbReference>
<dbReference type="SUPFAM" id="SSF51445">
    <property type="entry name" value="(Trans)glycosidases"/>
    <property type="match status" value="1"/>
</dbReference>
<organism evidence="3">
    <name type="scientific">marine metagenome</name>
    <dbReference type="NCBI Taxonomy" id="408172"/>
    <lineage>
        <taxon>unclassified sequences</taxon>
        <taxon>metagenomes</taxon>
        <taxon>ecological metagenomes</taxon>
    </lineage>
</organism>
<gene>
    <name evidence="3" type="ORF">METZ01_LOCUS395374</name>
</gene>
<reference evidence="3" key="1">
    <citation type="submission" date="2018-05" db="EMBL/GenBank/DDBJ databases">
        <authorList>
            <person name="Lanie J.A."/>
            <person name="Ng W.-L."/>
            <person name="Kazmierczak K.M."/>
            <person name="Andrzejewski T.M."/>
            <person name="Davidsen T.M."/>
            <person name="Wayne K.J."/>
            <person name="Tettelin H."/>
            <person name="Glass J.I."/>
            <person name="Rusch D."/>
            <person name="Podicherti R."/>
            <person name="Tsui H.-C.T."/>
            <person name="Winkler M.E."/>
        </authorList>
    </citation>
    <scope>NUCLEOTIDE SEQUENCE</scope>
</reference>
<protein>
    <recommendedName>
        <fullName evidence="4">Glycoside hydrolase family 3 N-terminal domain-containing protein</fullName>
    </recommendedName>
</protein>
<sequence>MTIKSVLRLPLNNPERRLWILAVLISACLKSSPEPVAVPKPPFAEMSPDSVKVDELSPPSVSLRTPEKPPRAPTISWAQRTLEEMTLREKVAQMIMPWVLGNFAPEGTETHDRIVEVIEKEGVGGVIMSVGSPSEVAVKLNDLQEHSKYPMLVAADLET</sequence>
<proteinExistence type="predicted"/>
<evidence type="ECO:0000313" key="3">
    <source>
        <dbReference type="EMBL" id="SVD42520.1"/>
    </source>
</evidence>
<dbReference type="GO" id="GO:0005975">
    <property type="term" value="P:carbohydrate metabolic process"/>
    <property type="evidence" value="ECO:0007669"/>
    <property type="project" value="InterPro"/>
</dbReference>
<evidence type="ECO:0008006" key="4">
    <source>
        <dbReference type="Google" id="ProtNLM"/>
    </source>
</evidence>
<evidence type="ECO:0000256" key="2">
    <source>
        <dbReference type="SAM" id="MobiDB-lite"/>
    </source>
</evidence>
<dbReference type="PROSITE" id="PS51257">
    <property type="entry name" value="PROKAR_LIPOPROTEIN"/>
    <property type="match status" value="1"/>
</dbReference>
<dbReference type="InterPro" id="IPR036962">
    <property type="entry name" value="Glyco_hydro_3_N_sf"/>
</dbReference>
<feature type="non-terminal residue" evidence="3">
    <location>
        <position position="159"/>
    </location>
</feature>
<dbReference type="Gene3D" id="3.20.20.300">
    <property type="entry name" value="Glycoside hydrolase, family 3, N-terminal domain"/>
    <property type="match status" value="1"/>
</dbReference>
<name>A0A382V7T9_9ZZZZ</name>
<dbReference type="InterPro" id="IPR017853">
    <property type="entry name" value="GH"/>
</dbReference>